<dbReference type="PRINTS" id="PR00119">
    <property type="entry name" value="CATATPASE"/>
</dbReference>
<evidence type="ECO:0000259" key="17">
    <source>
        <dbReference type="Pfam" id="PF16212"/>
    </source>
</evidence>
<proteinExistence type="inferred from homology"/>
<keyword evidence="4 14" id="KW-0812">Transmembrane</keyword>
<name>A0A5C5FPX8_9BASI</name>
<dbReference type="Gene3D" id="2.70.150.10">
    <property type="entry name" value="Calcium-transporting ATPase, cytoplasmic transduction domain A"/>
    <property type="match status" value="1"/>
</dbReference>
<comment type="subcellular location">
    <subcellularLocation>
        <location evidence="1 14">Membrane</location>
        <topology evidence="1 14">Multi-pass membrane protein</topology>
    </subcellularLocation>
</comment>
<feature type="compositionally biased region" description="Basic and acidic residues" evidence="15">
    <location>
        <begin position="263"/>
        <end position="278"/>
    </location>
</feature>
<evidence type="ECO:0000256" key="15">
    <source>
        <dbReference type="SAM" id="MobiDB-lite"/>
    </source>
</evidence>
<dbReference type="InterPro" id="IPR006539">
    <property type="entry name" value="P-type_ATPase_IV"/>
</dbReference>
<evidence type="ECO:0000256" key="1">
    <source>
        <dbReference type="ARBA" id="ARBA00004141"/>
    </source>
</evidence>
<dbReference type="InterPro" id="IPR008250">
    <property type="entry name" value="ATPase_P-typ_transduc_dom_A_sf"/>
</dbReference>
<dbReference type="GO" id="GO:0140326">
    <property type="term" value="F:ATPase-coupled intramembrane lipid transporter activity"/>
    <property type="evidence" value="ECO:0007669"/>
    <property type="project" value="UniProtKB-EC"/>
</dbReference>
<keyword evidence="9 14" id="KW-1278">Translocase</keyword>
<dbReference type="PANTHER" id="PTHR24092">
    <property type="entry name" value="PROBABLE PHOSPHOLIPID-TRANSPORTING ATPASE"/>
    <property type="match status" value="1"/>
</dbReference>
<dbReference type="InterPro" id="IPR032630">
    <property type="entry name" value="P_typ_ATPase_c"/>
</dbReference>
<feature type="region of interest" description="Disordered" evidence="15">
    <location>
        <begin position="353"/>
        <end position="372"/>
    </location>
</feature>
<dbReference type="PROSITE" id="PS00154">
    <property type="entry name" value="ATPASE_E1_E2"/>
    <property type="match status" value="1"/>
</dbReference>
<feature type="transmembrane region" description="Helical" evidence="14">
    <location>
        <begin position="121"/>
        <end position="138"/>
    </location>
</feature>
<dbReference type="GO" id="GO:0005886">
    <property type="term" value="C:plasma membrane"/>
    <property type="evidence" value="ECO:0007669"/>
    <property type="project" value="TreeGrafter"/>
</dbReference>
<evidence type="ECO:0000256" key="11">
    <source>
        <dbReference type="ARBA" id="ARBA00023136"/>
    </source>
</evidence>
<dbReference type="OrthoDB" id="377733at2759"/>
<feature type="transmembrane region" description="Helical" evidence="14">
    <location>
        <begin position="1227"/>
        <end position="1249"/>
    </location>
</feature>
<keyword evidence="19" id="KW-1185">Reference proteome</keyword>
<dbReference type="GO" id="GO:0000287">
    <property type="term" value="F:magnesium ion binding"/>
    <property type="evidence" value="ECO:0007669"/>
    <property type="project" value="UniProtKB-UniRule"/>
</dbReference>
<feature type="compositionally biased region" description="Low complexity" evidence="15">
    <location>
        <begin position="317"/>
        <end position="327"/>
    </location>
</feature>
<feature type="transmembrane region" description="Helical" evidence="14">
    <location>
        <begin position="1306"/>
        <end position="1328"/>
    </location>
</feature>
<comment type="catalytic activity">
    <reaction evidence="12 14">
        <text>ATP + H2O + phospholipidSide 1 = ADP + phosphate + phospholipidSide 2.</text>
        <dbReference type="EC" id="7.6.2.1"/>
    </reaction>
</comment>
<protein>
    <recommendedName>
        <fullName evidence="14">Phospholipid-transporting ATPase</fullName>
        <ecNumber evidence="14">7.6.2.1</ecNumber>
    </recommendedName>
</protein>
<dbReference type="NCBIfam" id="TIGR01494">
    <property type="entry name" value="ATPase_P-type"/>
    <property type="match status" value="1"/>
</dbReference>
<feature type="region of interest" description="Disordered" evidence="15">
    <location>
        <begin position="1054"/>
        <end position="1097"/>
    </location>
</feature>
<evidence type="ECO:0000256" key="4">
    <source>
        <dbReference type="ARBA" id="ARBA00022692"/>
    </source>
</evidence>
<dbReference type="InterPro" id="IPR023299">
    <property type="entry name" value="ATPase_P-typ_cyto_dom_N"/>
</dbReference>
<keyword evidence="5" id="KW-0479">Metal-binding</keyword>
<dbReference type="SFLD" id="SFLDF00027">
    <property type="entry name" value="p-type_atpase"/>
    <property type="match status" value="1"/>
</dbReference>
<accession>A0A5C5FPX8</accession>
<evidence type="ECO:0000256" key="6">
    <source>
        <dbReference type="ARBA" id="ARBA00022741"/>
    </source>
</evidence>
<feature type="transmembrane region" description="Helical" evidence="14">
    <location>
        <begin position="144"/>
        <end position="163"/>
    </location>
</feature>
<evidence type="ECO:0000256" key="9">
    <source>
        <dbReference type="ARBA" id="ARBA00022967"/>
    </source>
</evidence>
<feature type="domain" description="P-type ATPase N-terminal" evidence="16">
    <location>
        <begin position="92"/>
        <end position="144"/>
    </location>
</feature>
<feature type="domain" description="P-type ATPase C-terminal" evidence="17">
    <location>
        <begin position="1192"/>
        <end position="1442"/>
    </location>
</feature>
<keyword evidence="10 14" id="KW-1133">Transmembrane helix</keyword>
<dbReference type="PANTHER" id="PTHR24092:SF153">
    <property type="entry name" value="PHOSPHOLIPID-TRANSPORTING ATPASE"/>
    <property type="match status" value="1"/>
</dbReference>
<sequence length="1702" mass="187239">MPATPIPRRGPQNAFTRRLAKVSNFSLLDAFNSKRKNPYPREVLVGVPVPAEAQTTGPKFPLWIKKVKDSDGKVIRTEQRGLGTKDVPAPGWTFDSNQVLTSKYNIVTFLPRNLLEQFRRVANIFFLVLVILQFFPRFTTVNPGLSALPLIVVLFITALKDGYEDLKRHQSDRAINNIQVLTLRGSYHNPNLTLEKSRSLGVPSFIRNWFNRRQLVREAEEEAALEAGEEAEHRRKKGFWGKRVVRPRARKCSAAASAVQNGTEKEKEKQPAHGDVEAPRIAPGGGTLQGAREEGARARSGTAGTQNGSTKGKDSGAGRARANTTGGVSYEAPLPERHLREEGDYYADDAEEAEAHGGPTDVPGRPNAEQQPGGHLHVPMPHVPGIGGHKYDRPTWVKEAWEDLRVGDFVRLHGDESVPADIIVCATSEEENVCYVETKNLDGETNLKSRSAVPELTHLRTSSAIANDAHFVLRAEPPDVNMFTYNAAIELRDGRLGKDGGPLKCPVNLNTMLLRGTVLRNTEWVVGVVCMTGRDTKIVMNSGATPSKRSKVERQMNPMVFINLFLLALMTVMCALADHYIQVEKTPEGAYWLYGNDQSDDNPNINGIITWANALIAFQNIVPISLYISIEFTRLVQAGYIWGDDDIKGNGRRTTARSWNLSDDLGQIEYIFSDKTGTLTQNAMFFRQCSVAGKVYIGDEQPAGGTDTTVAPEKPGSSNSSSDGDDTAKVSPGGSSSSDGDGGDGKAKTKLSEQVLQPFHDSVIEADLAKRDSTQARNLYNFFMNLALCHTVLTSEEDGLISYKAQSPDEAALVQAAADVGFVFLGRDKDVLRVQTPHDPDVVEFELLNVLEFTSARKRMSVVLRKLTEGEGQGSLMLLTKGADNVIFERLSDNNADLKRQTDKHLEDFANEGLRTLCLAWKPLDEAAYDAWERNFHEATTLIEHRDEEMERLSDELERGLDLLGATAIEDRLQDGVPEAIADLKRAGIKIWVATGDKLETAIAIAKTCNLLSRDMNLIVVKGGGYGEPNSAYWQLRHALERFFDAEGLAEQLEHQPPDQQQRPQGLRRSSSFRRSTQLRRTASGVSGMSDIVGHDNGQRPGGYGLVIDGSSLRHAFDEPFTKELLLELATRCRAVVCCRTSPLQKALIVRLVKDGLGSMCLAIGDGANDVSMIQAADIGVGVAGEEGLQAVNSSDYAMGQFRFLKRLLLVHGTWSYYRNSTMIVNFFYKEIIGIGVLFFFQFYCGYSATTVYEYTYLLFWNVFWTLVPVIFIGIFDRHVGERALMAVPELYEAGRRGKLFGIVRFSIYMLDGVYQSAVIYFFLVYAYDTTAARSDGYDVNMYEFSTVMAVAAVLAANFYNGLNTYAWNWWVLAGVLVGPVLILLYTAIYAAFPPSLIWTYVWGNNTYLWPSAYWWLGLAFTILLSLAPRYLFRYVRENYFPRDVDILRVIEARDPNHDFVHDPAMPHSADSKAGAFEPVPSLPESASASPMIARRSLSRRSGAGVRDSYQLAQVRTGQSLTHDMATGLSRTGTGSGYVFDEGVPLDLQRYTTRGSERSFGGARRAGAQQTTPRRAGSISTKLNPFARSPGGTTRDRSASFGARLFRHGGRKSTVHEHGKGPGPAGEDADVAEGTGGDIDEEDPFAGEPATPLATARDAATLPVLGTGLGAEEGEPMLGAQTPSERAETPLSGKEPSVGNAL</sequence>
<organism evidence="18 19">
    <name type="scientific">Rhodotorula diobovata</name>
    <dbReference type="NCBI Taxonomy" id="5288"/>
    <lineage>
        <taxon>Eukaryota</taxon>
        <taxon>Fungi</taxon>
        <taxon>Dikarya</taxon>
        <taxon>Basidiomycota</taxon>
        <taxon>Pucciniomycotina</taxon>
        <taxon>Microbotryomycetes</taxon>
        <taxon>Sporidiobolales</taxon>
        <taxon>Sporidiobolaceae</taxon>
        <taxon>Rhodotorula</taxon>
    </lineage>
</organism>
<feature type="transmembrane region" description="Helical" evidence="14">
    <location>
        <begin position="559"/>
        <end position="581"/>
    </location>
</feature>
<feature type="transmembrane region" description="Helical" evidence="14">
    <location>
        <begin position="1372"/>
        <end position="1393"/>
    </location>
</feature>
<evidence type="ECO:0000256" key="5">
    <source>
        <dbReference type="ARBA" id="ARBA00022723"/>
    </source>
</evidence>
<evidence type="ECO:0000256" key="7">
    <source>
        <dbReference type="ARBA" id="ARBA00022840"/>
    </source>
</evidence>
<gene>
    <name evidence="18" type="ORF">DMC30DRAFT_31551</name>
</gene>
<dbReference type="EMBL" id="SOZI01000119">
    <property type="protein sequence ID" value="TNY18853.1"/>
    <property type="molecule type" value="Genomic_DNA"/>
</dbReference>
<keyword evidence="6 14" id="KW-0547">Nucleotide-binding</keyword>
<dbReference type="SUPFAM" id="SSF81665">
    <property type="entry name" value="Calcium ATPase, transmembrane domain M"/>
    <property type="match status" value="1"/>
</dbReference>
<dbReference type="InterPro" id="IPR044492">
    <property type="entry name" value="P_typ_ATPase_HD_dom"/>
</dbReference>
<evidence type="ECO:0000256" key="14">
    <source>
        <dbReference type="RuleBase" id="RU362033"/>
    </source>
</evidence>
<feature type="region of interest" description="Disordered" evidence="15">
    <location>
        <begin position="702"/>
        <end position="752"/>
    </location>
</feature>
<dbReference type="SUPFAM" id="SSF81653">
    <property type="entry name" value="Calcium ATPase, transduction domain A"/>
    <property type="match status" value="1"/>
</dbReference>
<comment type="catalytic activity">
    <reaction evidence="13">
        <text>a 1,2-diacyl-sn-glycero-3-phosphoethanolamine(out) + ATP + H2O = a 1,2-diacyl-sn-glycero-3-phosphoethanolamine(in) + ADP + phosphate + H(+)</text>
        <dbReference type="Rhea" id="RHEA:66132"/>
        <dbReference type="ChEBI" id="CHEBI:15377"/>
        <dbReference type="ChEBI" id="CHEBI:15378"/>
        <dbReference type="ChEBI" id="CHEBI:30616"/>
        <dbReference type="ChEBI" id="CHEBI:43474"/>
        <dbReference type="ChEBI" id="CHEBI:64612"/>
        <dbReference type="ChEBI" id="CHEBI:456216"/>
    </reaction>
    <physiologicalReaction direction="left-to-right" evidence="13">
        <dbReference type="Rhea" id="RHEA:66133"/>
    </physiologicalReaction>
</comment>
<dbReference type="FunFam" id="3.40.1110.10:FF:000087">
    <property type="entry name" value="Phospholipid-transporting ATPase"/>
    <property type="match status" value="1"/>
</dbReference>
<dbReference type="InterPro" id="IPR023298">
    <property type="entry name" value="ATPase_P-typ_TM_dom_sf"/>
</dbReference>
<keyword evidence="3" id="KW-0597">Phosphoprotein</keyword>
<feature type="transmembrane region" description="Helical" evidence="14">
    <location>
        <begin position="1413"/>
        <end position="1433"/>
    </location>
</feature>
<dbReference type="InterPro" id="IPR001757">
    <property type="entry name" value="P_typ_ATPase"/>
</dbReference>
<dbReference type="EC" id="7.6.2.1" evidence="14"/>
<feature type="region of interest" description="Disordered" evidence="15">
    <location>
        <begin position="1553"/>
        <end position="1702"/>
    </location>
</feature>
<comment type="similarity">
    <text evidence="2 14">Belongs to the cation transport ATPase (P-type) (TC 3.A.3) family. Type IV subfamily.</text>
</comment>
<dbReference type="GO" id="GO:0005524">
    <property type="term" value="F:ATP binding"/>
    <property type="evidence" value="ECO:0007669"/>
    <property type="project" value="UniProtKB-UniRule"/>
</dbReference>
<dbReference type="InterPro" id="IPR032631">
    <property type="entry name" value="P-type_ATPase_N"/>
</dbReference>
<dbReference type="InterPro" id="IPR018303">
    <property type="entry name" value="ATPase_P-typ_P_site"/>
</dbReference>
<evidence type="ECO:0000256" key="13">
    <source>
        <dbReference type="ARBA" id="ARBA00049128"/>
    </source>
</evidence>
<dbReference type="Gene3D" id="3.40.1110.10">
    <property type="entry name" value="Calcium-transporting ATPase, cytoplasmic domain N"/>
    <property type="match status" value="2"/>
</dbReference>
<evidence type="ECO:0000259" key="16">
    <source>
        <dbReference type="Pfam" id="PF16209"/>
    </source>
</evidence>
<feature type="compositionally biased region" description="Polar residues" evidence="15">
    <location>
        <begin position="1058"/>
        <end position="1087"/>
    </location>
</feature>
<dbReference type="STRING" id="5288.A0A5C5FPX8"/>
<dbReference type="InterPro" id="IPR023214">
    <property type="entry name" value="HAD_sf"/>
</dbReference>
<keyword evidence="11 14" id="KW-0472">Membrane</keyword>
<evidence type="ECO:0000313" key="18">
    <source>
        <dbReference type="EMBL" id="TNY18853.1"/>
    </source>
</evidence>
<dbReference type="FunFam" id="3.40.50.1000:FF:000001">
    <property type="entry name" value="Phospholipid-transporting ATPase IC"/>
    <property type="match status" value="1"/>
</dbReference>
<dbReference type="Pfam" id="PF13246">
    <property type="entry name" value="Cation_ATPase"/>
    <property type="match status" value="1"/>
</dbReference>
<evidence type="ECO:0000256" key="8">
    <source>
        <dbReference type="ARBA" id="ARBA00022842"/>
    </source>
</evidence>
<dbReference type="Gene3D" id="3.40.50.1000">
    <property type="entry name" value="HAD superfamily/HAD-like"/>
    <property type="match status" value="2"/>
</dbReference>
<feature type="transmembrane region" description="Helical" evidence="14">
    <location>
        <begin position="1255"/>
        <end position="1276"/>
    </location>
</feature>
<dbReference type="SUPFAM" id="SSF56784">
    <property type="entry name" value="HAD-like"/>
    <property type="match status" value="1"/>
</dbReference>
<dbReference type="Pfam" id="PF16212">
    <property type="entry name" value="PhoLip_ATPase_C"/>
    <property type="match status" value="1"/>
</dbReference>
<keyword evidence="7 14" id="KW-0067">ATP-binding</keyword>
<evidence type="ECO:0000256" key="2">
    <source>
        <dbReference type="ARBA" id="ARBA00008109"/>
    </source>
</evidence>
<dbReference type="InterPro" id="IPR036412">
    <property type="entry name" value="HAD-like_sf"/>
</dbReference>
<feature type="transmembrane region" description="Helical" evidence="14">
    <location>
        <begin position="608"/>
        <end position="628"/>
    </location>
</feature>
<dbReference type="Proteomes" id="UP000311382">
    <property type="component" value="Unassembled WGS sequence"/>
</dbReference>
<dbReference type="SFLD" id="SFLDG00002">
    <property type="entry name" value="C1.7:_P-type_atpase_like"/>
    <property type="match status" value="1"/>
</dbReference>
<comment type="caution">
    <text evidence="18">The sequence shown here is derived from an EMBL/GenBank/DDBJ whole genome shotgun (WGS) entry which is preliminary data.</text>
</comment>
<dbReference type="SUPFAM" id="SSF81660">
    <property type="entry name" value="Metal cation-transporting ATPase, ATP-binding domain N"/>
    <property type="match status" value="1"/>
</dbReference>
<evidence type="ECO:0000313" key="19">
    <source>
        <dbReference type="Proteomes" id="UP000311382"/>
    </source>
</evidence>
<feature type="compositionally biased region" description="Polar residues" evidence="15">
    <location>
        <begin position="1568"/>
        <end position="1583"/>
    </location>
</feature>
<dbReference type="Pfam" id="PF16209">
    <property type="entry name" value="PhoLip_ATPase_N"/>
    <property type="match status" value="1"/>
</dbReference>
<evidence type="ECO:0000256" key="3">
    <source>
        <dbReference type="ARBA" id="ARBA00022553"/>
    </source>
</evidence>
<evidence type="ECO:0000256" key="12">
    <source>
        <dbReference type="ARBA" id="ARBA00034036"/>
    </source>
</evidence>
<evidence type="ECO:0000256" key="10">
    <source>
        <dbReference type="ARBA" id="ARBA00022989"/>
    </source>
</evidence>
<dbReference type="GO" id="GO:0045332">
    <property type="term" value="P:phospholipid translocation"/>
    <property type="evidence" value="ECO:0007669"/>
    <property type="project" value="TreeGrafter"/>
</dbReference>
<keyword evidence="8 14" id="KW-0460">Magnesium</keyword>
<feature type="region of interest" description="Disordered" evidence="15">
    <location>
        <begin position="253"/>
        <end position="338"/>
    </location>
</feature>
<dbReference type="NCBIfam" id="TIGR01652">
    <property type="entry name" value="ATPase-Plipid"/>
    <property type="match status" value="1"/>
</dbReference>
<dbReference type="SFLD" id="SFLDS00003">
    <property type="entry name" value="Haloacid_Dehalogenase"/>
    <property type="match status" value="1"/>
</dbReference>
<feature type="transmembrane region" description="Helical" evidence="14">
    <location>
        <begin position="1340"/>
        <end position="1360"/>
    </location>
</feature>
<dbReference type="GO" id="GO:0016887">
    <property type="term" value="F:ATP hydrolysis activity"/>
    <property type="evidence" value="ECO:0007669"/>
    <property type="project" value="InterPro"/>
</dbReference>
<reference evidence="18 19" key="1">
    <citation type="submission" date="2019-03" db="EMBL/GenBank/DDBJ databases">
        <title>Rhodosporidium diobovatum UCD-FST 08-225 genome sequencing, assembly, and annotation.</title>
        <authorList>
            <person name="Fakankun I.U."/>
            <person name="Fristensky B."/>
            <person name="Levin D.B."/>
        </authorList>
    </citation>
    <scope>NUCLEOTIDE SEQUENCE [LARGE SCALE GENOMIC DNA]</scope>
    <source>
        <strain evidence="18 19">UCD-FST 08-225</strain>
    </source>
</reference>